<sequence>MNTLPPIPFNNPAKPILLESLVMREQCWAQLLDKYEPSLANLIIACNDALYRYDIFTEMPFAYDMELYDEYMNEAVALALKLSQSLTFLDKQKICVLVTEVANKFFDSPRGLHIEHDFLKEISEVYQVYYNVKHTKE</sequence>
<comment type="caution">
    <text evidence="1">The sequence shown here is derived from an EMBL/GenBank/DDBJ whole genome shotgun (WGS) entry which is preliminary data.</text>
</comment>
<dbReference type="Proteomes" id="UP001139238">
    <property type="component" value="Unassembled WGS sequence"/>
</dbReference>
<dbReference type="RefSeq" id="WP_239743851.1">
    <property type="nucleotide sequence ID" value="NZ_JACSYB010000002.1"/>
</dbReference>
<evidence type="ECO:0000313" key="2">
    <source>
        <dbReference type="Proteomes" id="UP001139238"/>
    </source>
</evidence>
<organism evidence="1 2">
    <name type="scientific">Moraxella tetraodonis</name>
    <dbReference type="NCBI Taxonomy" id="2767221"/>
    <lineage>
        <taxon>Bacteria</taxon>
        <taxon>Pseudomonadati</taxon>
        <taxon>Pseudomonadota</taxon>
        <taxon>Gammaproteobacteria</taxon>
        <taxon>Moraxellales</taxon>
        <taxon>Moraxellaceae</taxon>
        <taxon>Moraxella</taxon>
    </lineage>
</organism>
<gene>
    <name evidence="1" type="ORF">H9W84_11025</name>
</gene>
<accession>A0A9X1UTD4</accession>
<proteinExistence type="predicted"/>
<protein>
    <submittedName>
        <fullName evidence="1">Uncharacterized protein</fullName>
    </submittedName>
</protein>
<evidence type="ECO:0000313" key="1">
    <source>
        <dbReference type="EMBL" id="MCG8148647.1"/>
    </source>
</evidence>
<reference evidence="1" key="1">
    <citation type="submission" date="2021-08" db="EMBL/GenBank/DDBJ databases">
        <title>Complete genome sequence of Moraxella sp strain PS-22.</title>
        <authorList>
            <person name="Das S.K."/>
        </authorList>
    </citation>
    <scope>NUCLEOTIDE SEQUENCE</scope>
    <source>
        <strain evidence="1">PS-22</strain>
    </source>
</reference>
<dbReference type="EMBL" id="JACSYB010000002">
    <property type="protein sequence ID" value="MCG8148647.1"/>
    <property type="molecule type" value="Genomic_DNA"/>
</dbReference>
<dbReference type="AlphaFoldDB" id="A0A9X1UTD4"/>
<keyword evidence="2" id="KW-1185">Reference proteome</keyword>
<name>A0A9X1UTD4_9GAMM</name>